<dbReference type="InterPro" id="IPR001264">
    <property type="entry name" value="Glyco_trans_51"/>
</dbReference>
<keyword evidence="5" id="KW-0645">Protease</keyword>
<evidence type="ECO:0000259" key="14">
    <source>
        <dbReference type="Pfam" id="PF06832"/>
    </source>
</evidence>
<keyword evidence="7" id="KW-0808">Transferase</keyword>
<feature type="domain" description="Glycosyl transferase family 51" evidence="13">
    <location>
        <begin position="63"/>
        <end position="222"/>
    </location>
</feature>
<dbReference type="Pfam" id="PF00912">
    <property type="entry name" value="Transgly"/>
    <property type="match status" value="1"/>
</dbReference>
<dbReference type="EC" id="2.4.99.28" evidence="10"/>
<dbReference type="GO" id="GO:0004180">
    <property type="term" value="F:carboxypeptidase activity"/>
    <property type="evidence" value="ECO:0007669"/>
    <property type="project" value="UniProtKB-KW"/>
</dbReference>
<dbReference type="PANTHER" id="PTHR32282">
    <property type="entry name" value="BINDING PROTEIN TRANSPEPTIDASE, PUTATIVE-RELATED"/>
    <property type="match status" value="1"/>
</dbReference>
<dbReference type="GO" id="GO:0008955">
    <property type="term" value="F:peptidoglycan glycosyltransferase activity"/>
    <property type="evidence" value="ECO:0007669"/>
    <property type="project" value="UniProtKB-EC"/>
</dbReference>
<feature type="domain" description="Penicillin-binding C-terminal" evidence="14">
    <location>
        <begin position="691"/>
        <end position="774"/>
    </location>
</feature>
<comment type="similarity">
    <text evidence="2">In the C-terminal section; belongs to the transpeptidase family.</text>
</comment>
<keyword evidence="9" id="KW-0511">Multifunctional enzyme</keyword>
<dbReference type="Gene3D" id="3.40.710.10">
    <property type="entry name" value="DD-peptidase/beta-lactamase superfamily"/>
    <property type="match status" value="1"/>
</dbReference>
<evidence type="ECO:0000256" key="9">
    <source>
        <dbReference type="ARBA" id="ARBA00023268"/>
    </source>
</evidence>
<dbReference type="GO" id="GO:0006508">
    <property type="term" value="P:proteolysis"/>
    <property type="evidence" value="ECO:0007669"/>
    <property type="project" value="UniProtKB-KW"/>
</dbReference>
<reference evidence="15" key="1">
    <citation type="submission" date="2022-10" db="EMBL/GenBank/DDBJ databases">
        <authorList>
            <person name="Yu W.X."/>
        </authorList>
    </citation>
    <scope>NUCLEOTIDE SEQUENCE</scope>
    <source>
        <strain evidence="15">AAT</strain>
    </source>
</reference>
<protein>
    <recommendedName>
        <fullName evidence="10">peptidoglycan glycosyltransferase</fullName>
        <ecNumber evidence="10">2.4.99.28</ecNumber>
    </recommendedName>
</protein>
<keyword evidence="4" id="KW-0121">Carboxypeptidase</keyword>
<dbReference type="Pfam" id="PF00905">
    <property type="entry name" value="Transpeptidase"/>
    <property type="match status" value="1"/>
</dbReference>
<dbReference type="GO" id="GO:0008658">
    <property type="term" value="F:penicillin binding"/>
    <property type="evidence" value="ECO:0007669"/>
    <property type="project" value="InterPro"/>
</dbReference>
<evidence type="ECO:0000256" key="4">
    <source>
        <dbReference type="ARBA" id="ARBA00022645"/>
    </source>
</evidence>
<accession>A0AAE3M7Q1</accession>
<keyword evidence="6" id="KW-0328">Glycosyltransferase</keyword>
<evidence type="ECO:0000256" key="3">
    <source>
        <dbReference type="ARBA" id="ARBA00007739"/>
    </source>
</evidence>
<evidence type="ECO:0000256" key="2">
    <source>
        <dbReference type="ARBA" id="ARBA00007090"/>
    </source>
</evidence>
<dbReference type="InterPro" id="IPR001460">
    <property type="entry name" value="PCN-bd_Tpept"/>
</dbReference>
<sequence>MNKLFSSKNKYLKIAAFTGIAVLLLFWYSVSFPLFKVSYSTVIYSQDEKLLGAHIATDGQWRFPKGDSVPDKFKTCLLMFEDEHFYQHPGVNPLAIARALKQNVSSGEVKSGGSTITMQVMRMATQRNRNLFSKIIEAVQSLRLELTLTKEEILSLYATHAPFGGNVVGLEAAAWRYFHRPAYMLSWAEQATLAVLPNAPGLIHTGKNRQALLLKRNRLLAKLLAKNKIDSTSYYLAIDEPIPEHPYGLPQIAPHLLDYCRKIKEGEVYKLSIKEQLQQRLNSILKFHYEKLRLNEIHNACAIVVDVKSKKVLAYCGNVNGANVPQKHVDIIHAPRSTGSILKPFLYAASLQDGRILPKMLIPDVPTYYENFAPKNYTRTYNGAVPADEALSRSLNVPAVKMLEEYDVGRFCDLLQKIGLKTIKSDPDYYGLSLILGGAEATLFDLAGAYASMAAVLNNYTSNNSTYYSNEFSAPSLFSNSSSDRGRLSELPQVFNAGSIYHTFEALTNVVRPYEESGWQTFSSSKKIAWKTGTSFGYRDAWAIGVTPEYAVGVWVGNATGEGRPGIVGGVTAGPIMFDIFRHLPQTTWFKPPYDDMEKIAICKKSGYRAGPDCEIDSAYVSLNKQKVELCPYHQLIHLNKEQTKRVNSTCYPISQMVHKSWFVLPPVMEWYYKRNHPLYKKLPEVDKNCGGVKETTMQFIYPQNNNRVYLPKGLDGKIQPVILKVAHRSSKSKIYWHLDDEYLGETAFIHHMEIKPTEGKHYLTLIDEQGNVLNKWIDCIGRGD</sequence>
<dbReference type="InterPro" id="IPR036950">
    <property type="entry name" value="PBP_transglycosylase"/>
</dbReference>
<evidence type="ECO:0000256" key="10">
    <source>
        <dbReference type="ARBA" id="ARBA00044770"/>
    </source>
</evidence>
<dbReference type="InterPro" id="IPR050396">
    <property type="entry name" value="Glycosyltr_51/Transpeptidase"/>
</dbReference>
<keyword evidence="8" id="KW-0378">Hydrolase</keyword>
<dbReference type="InterPro" id="IPR012338">
    <property type="entry name" value="Beta-lactam/transpept-like"/>
</dbReference>
<evidence type="ECO:0000256" key="6">
    <source>
        <dbReference type="ARBA" id="ARBA00022676"/>
    </source>
</evidence>
<dbReference type="Proteomes" id="UP001209229">
    <property type="component" value="Unassembled WGS sequence"/>
</dbReference>
<evidence type="ECO:0000256" key="7">
    <source>
        <dbReference type="ARBA" id="ARBA00022679"/>
    </source>
</evidence>
<evidence type="ECO:0000259" key="12">
    <source>
        <dbReference type="Pfam" id="PF00905"/>
    </source>
</evidence>
<dbReference type="GO" id="GO:0030288">
    <property type="term" value="C:outer membrane-bounded periplasmic space"/>
    <property type="evidence" value="ECO:0007669"/>
    <property type="project" value="TreeGrafter"/>
</dbReference>
<comment type="pathway">
    <text evidence="1">Cell wall biogenesis; peptidoglycan biosynthesis.</text>
</comment>
<comment type="catalytic activity">
    <reaction evidence="11">
        <text>[GlcNAc-(1-&gt;4)-Mur2Ac(oyl-L-Ala-gamma-D-Glu-L-Lys-D-Ala-D-Ala)](n)-di-trans,octa-cis-undecaprenyl diphosphate + beta-D-GlcNAc-(1-&gt;4)-Mur2Ac(oyl-L-Ala-gamma-D-Glu-L-Lys-D-Ala-D-Ala)-di-trans,octa-cis-undecaprenyl diphosphate = [GlcNAc-(1-&gt;4)-Mur2Ac(oyl-L-Ala-gamma-D-Glu-L-Lys-D-Ala-D-Ala)](n+1)-di-trans,octa-cis-undecaprenyl diphosphate + di-trans,octa-cis-undecaprenyl diphosphate + H(+)</text>
        <dbReference type="Rhea" id="RHEA:23708"/>
        <dbReference type="Rhea" id="RHEA-COMP:9602"/>
        <dbReference type="Rhea" id="RHEA-COMP:9603"/>
        <dbReference type="ChEBI" id="CHEBI:15378"/>
        <dbReference type="ChEBI" id="CHEBI:58405"/>
        <dbReference type="ChEBI" id="CHEBI:60033"/>
        <dbReference type="ChEBI" id="CHEBI:78435"/>
        <dbReference type="EC" id="2.4.99.28"/>
    </reaction>
</comment>
<evidence type="ECO:0000259" key="13">
    <source>
        <dbReference type="Pfam" id="PF00912"/>
    </source>
</evidence>
<dbReference type="Gene3D" id="1.10.3810.10">
    <property type="entry name" value="Biosynthetic peptidoglycan transglycosylase-like"/>
    <property type="match status" value="1"/>
</dbReference>
<dbReference type="Pfam" id="PF06832">
    <property type="entry name" value="BiPBP_C"/>
    <property type="match status" value="1"/>
</dbReference>
<dbReference type="SUPFAM" id="SSF53955">
    <property type="entry name" value="Lysozyme-like"/>
    <property type="match status" value="1"/>
</dbReference>
<evidence type="ECO:0000256" key="11">
    <source>
        <dbReference type="ARBA" id="ARBA00049902"/>
    </source>
</evidence>
<comment type="similarity">
    <text evidence="3">In the N-terminal section; belongs to the glycosyltransferase 51 family.</text>
</comment>
<evidence type="ECO:0000313" key="16">
    <source>
        <dbReference type="Proteomes" id="UP001209229"/>
    </source>
</evidence>
<evidence type="ECO:0000256" key="8">
    <source>
        <dbReference type="ARBA" id="ARBA00022801"/>
    </source>
</evidence>
<evidence type="ECO:0000256" key="5">
    <source>
        <dbReference type="ARBA" id="ARBA00022670"/>
    </source>
</evidence>
<comment type="caution">
    <text evidence="15">The sequence shown here is derived from an EMBL/GenBank/DDBJ whole genome shotgun (WGS) entry which is preliminary data.</text>
</comment>
<dbReference type="InterPro" id="IPR009647">
    <property type="entry name" value="PBP_C"/>
</dbReference>
<evidence type="ECO:0000313" key="15">
    <source>
        <dbReference type="EMBL" id="MCW3788633.1"/>
    </source>
</evidence>
<dbReference type="GO" id="GO:0009252">
    <property type="term" value="P:peptidoglycan biosynthetic process"/>
    <property type="evidence" value="ECO:0007669"/>
    <property type="project" value="InterPro"/>
</dbReference>
<dbReference type="AlphaFoldDB" id="A0AAE3M7Q1"/>
<dbReference type="SUPFAM" id="SSF56601">
    <property type="entry name" value="beta-lactamase/transpeptidase-like"/>
    <property type="match status" value="1"/>
</dbReference>
<dbReference type="EMBL" id="JAPDPJ010000059">
    <property type="protein sequence ID" value="MCW3788633.1"/>
    <property type="molecule type" value="Genomic_DNA"/>
</dbReference>
<dbReference type="NCBIfam" id="TIGR02073">
    <property type="entry name" value="PBP_1c"/>
    <property type="match status" value="1"/>
</dbReference>
<dbReference type="InterPro" id="IPR011815">
    <property type="entry name" value="PBP_1c"/>
</dbReference>
<name>A0AAE3M7Q1_9BACT</name>
<dbReference type="PANTHER" id="PTHR32282:SF15">
    <property type="entry name" value="PENICILLIN-BINDING PROTEIN 1C"/>
    <property type="match status" value="1"/>
</dbReference>
<proteinExistence type="inferred from homology"/>
<evidence type="ECO:0000256" key="1">
    <source>
        <dbReference type="ARBA" id="ARBA00004752"/>
    </source>
</evidence>
<keyword evidence="16" id="KW-1185">Reference proteome</keyword>
<feature type="domain" description="Penicillin-binding protein transpeptidase" evidence="12">
    <location>
        <begin position="301"/>
        <end position="560"/>
    </location>
</feature>
<organism evidence="15 16">
    <name type="scientific">Plebeiibacterium sediminum</name>
    <dbReference type="NCBI Taxonomy" id="2992112"/>
    <lineage>
        <taxon>Bacteria</taxon>
        <taxon>Pseudomonadati</taxon>
        <taxon>Bacteroidota</taxon>
        <taxon>Bacteroidia</taxon>
        <taxon>Marinilabiliales</taxon>
        <taxon>Marinilabiliaceae</taxon>
        <taxon>Plebeiibacterium</taxon>
    </lineage>
</organism>
<dbReference type="InterPro" id="IPR023346">
    <property type="entry name" value="Lysozyme-like_dom_sf"/>
</dbReference>
<gene>
    <name evidence="15" type="primary">pbpC</name>
    <name evidence="15" type="ORF">OM075_19345</name>
</gene>